<dbReference type="EMBL" id="BMAT01009997">
    <property type="protein sequence ID" value="GFS18139.1"/>
    <property type="molecule type" value="Genomic_DNA"/>
</dbReference>
<comment type="caution">
    <text evidence="1">The sequence shown here is derived from an EMBL/GenBank/DDBJ whole genome shotgun (WGS) entry which is preliminary data.</text>
</comment>
<sequence length="92" mass="10680">MKTYLFVNKQLAVTTLSYLFKVVYHIALVHDNDDDGDDDDGGKDDAEEEAAAVNIKQSYGDNYDLKKKKKNKNKNKIDRKKARKKLFYYKKG</sequence>
<evidence type="ECO:0000313" key="2">
    <source>
        <dbReference type="Proteomes" id="UP000762676"/>
    </source>
</evidence>
<organism evidence="1 2">
    <name type="scientific">Elysia marginata</name>
    <dbReference type="NCBI Taxonomy" id="1093978"/>
    <lineage>
        <taxon>Eukaryota</taxon>
        <taxon>Metazoa</taxon>
        <taxon>Spiralia</taxon>
        <taxon>Lophotrochozoa</taxon>
        <taxon>Mollusca</taxon>
        <taxon>Gastropoda</taxon>
        <taxon>Heterobranchia</taxon>
        <taxon>Euthyneura</taxon>
        <taxon>Panpulmonata</taxon>
        <taxon>Sacoglossa</taxon>
        <taxon>Placobranchoidea</taxon>
        <taxon>Plakobranchidae</taxon>
        <taxon>Elysia</taxon>
    </lineage>
</organism>
<dbReference type="Proteomes" id="UP000762676">
    <property type="component" value="Unassembled WGS sequence"/>
</dbReference>
<reference evidence="1 2" key="1">
    <citation type="journal article" date="2021" name="Elife">
        <title>Chloroplast acquisition without the gene transfer in kleptoplastic sea slugs, Plakobranchus ocellatus.</title>
        <authorList>
            <person name="Maeda T."/>
            <person name="Takahashi S."/>
            <person name="Yoshida T."/>
            <person name="Shimamura S."/>
            <person name="Takaki Y."/>
            <person name="Nagai Y."/>
            <person name="Toyoda A."/>
            <person name="Suzuki Y."/>
            <person name="Arimoto A."/>
            <person name="Ishii H."/>
            <person name="Satoh N."/>
            <person name="Nishiyama T."/>
            <person name="Hasebe M."/>
            <person name="Maruyama T."/>
            <person name="Minagawa J."/>
            <person name="Obokata J."/>
            <person name="Shigenobu S."/>
        </authorList>
    </citation>
    <scope>NUCLEOTIDE SEQUENCE [LARGE SCALE GENOMIC DNA]</scope>
</reference>
<keyword evidence="2" id="KW-1185">Reference proteome</keyword>
<name>A0AAV4J632_9GAST</name>
<gene>
    <name evidence="1" type="ORF">ElyMa_004999600</name>
</gene>
<dbReference type="AlphaFoldDB" id="A0AAV4J632"/>
<protein>
    <submittedName>
        <fullName evidence="1">Uncharacterized protein</fullName>
    </submittedName>
</protein>
<accession>A0AAV4J632</accession>
<proteinExistence type="predicted"/>
<evidence type="ECO:0000313" key="1">
    <source>
        <dbReference type="EMBL" id="GFS18139.1"/>
    </source>
</evidence>